<keyword evidence="6" id="KW-1185">Reference proteome</keyword>
<dbReference type="GO" id="GO:0005886">
    <property type="term" value="C:plasma membrane"/>
    <property type="evidence" value="ECO:0007669"/>
    <property type="project" value="UniProtKB-SubCell"/>
</dbReference>
<comment type="catalytic activity">
    <reaction evidence="3">
        <text>Cleavage of hydrophobic, N-terminal signal or leader sequences from secreted and periplasmic proteins.</text>
        <dbReference type="EC" id="3.4.21.89"/>
    </reaction>
</comment>
<dbReference type="SUPFAM" id="SSF51306">
    <property type="entry name" value="LexA/Signal peptidase"/>
    <property type="match status" value="1"/>
</dbReference>
<dbReference type="GO" id="GO:0006465">
    <property type="term" value="P:signal peptide processing"/>
    <property type="evidence" value="ECO:0007669"/>
    <property type="project" value="InterPro"/>
</dbReference>
<sequence length="197" mass="22045">MVIDMKTFSYLWRWGGAVVFAFLMVFLTFTYVLQFESFQGAGMAPNLKNRDTLVVWRMAKVKRLSVIALDAQSEVPGSKAHSTFVKRVIGVPGDRIISRNGQIYVNGKQLDQSFLSGDQRNQTGNWTLKSLGKQIGSSSAVVPKGKYFVLSDDRSTSHAEDSRDWGYVSAKNVVGVAKLVFWDGTNEQRQRINQLAN</sequence>
<comment type="caution">
    <text evidence="5">The sequence shown here is derived from an EMBL/GenBank/DDBJ whole genome shotgun (WGS) entry which is preliminary data.</text>
</comment>
<keyword evidence="3" id="KW-0812">Transmembrane</keyword>
<dbReference type="InterPro" id="IPR036286">
    <property type="entry name" value="LexA/Signal_pep-like_sf"/>
</dbReference>
<keyword evidence="3" id="KW-0472">Membrane</keyword>
<dbReference type="PRINTS" id="PR00727">
    <property type="entry name" value="LEADERPTASE"/>
</dbReference>
<dbReference type="PANTHER" id="PTHR43390">
    <property type="entry name" value="SIGNAL PEPTIDASE I"/>
    <property type="match status" value="1"/>
</dbReference>
<keyword evidence="3" id="KW-1133">Transmembrane helix</keyword>
<keyword evidence="3" id="KW-0645">Protease</keyword>
<dbReference type="AlphaFoldDB" id="A0A0R2DD27"/>
<dbReference type="Pfam" id="PF10502">
    <property type="entry name" value="Peptidase_S26"/>
    <property type="match status" value="1"/>
</dbReference>
<dbReference type="PATRIC" id="fig|1423803.3.peg.616"/>
<dbReference type="InterPro" id="IPR019533">
    <property type="entry name" value="Peptidase_S26"/>
</dbReference>
<proteinExistence type="inferred from homology"/>
<evidence type="ECO:0000313" key="5">
    <source>
        <dbReference type="EMBL" id="KRN01790.1"/>
    </source>
</evidence>
<dbReference type="InterPro" id="IPR000223">
    <property type="entry name" value="Pept_S26A_signal_pept_1"/>
</dbReference>
<dbReference type="Proteomes" id="UP000051589">
    <property type="component" value="Unassembled WGS sequence"/>
</dbReference>
<dbReference type="Gene3D" id="2.10.109.10">
    <property type="entry name" value="Umud Fragment, subunit A"/>
    <property type="match status" value="1"/>
</dbReference>
<dbReference type="EC" id="3.4.21.89" evidence="3"/>
<dbReference type="STRING" id="1423803.FD13_GL000619"/>
<name>A0A0R2DD27_9LACO</name>
<evidence type="ECO:0000256" key="1">
    <source>
        <dbReference type="ARBA" id="ARBA00004401"/>
    </source>
</evidence>
<dbReference type="CDD" id="cd06530">
    <property type="entry name" value="S26_SPase_I"/>
    <property type="match status" value="1"/>
</dbReference>
<accession>A0A0R2DD27</accession>
<feature type="domain" description="Peptidase S26" evidence="4">
    <location>
        <begin position="12"/>
        <end position="182"/>
    </location>
</feature>
<dbReference type="GO" id="GO:0009003">
    <property type="term" value="F:signal peptidase activity"/>
    <property type="evidence" value="ECO:0007669"/>
    <property type="project" value="UniProtKB-EC"/>
</dbReference>
<dbReference type="NCBIfam" id="TIGR02227">
    <property type="entry name" value="sigpep_I_bact"/>
    <property type="match status" value="1"/>
</dbReference>
<dbReference type="PANTHER" id="PTHR43390:SF1">
    <property type="entry name" value="CHLOROPLAST PROCESSING PEPTIDASE"/>
    <property type="match status" value="1"/>
</dbReference>
<keyword evidence="3" id="KW-0378">Hydrolase</keyword>
<evidence type="ECO:0000256" key="2">
    <source>
        <dbReference type="ARBA" id="ARBA00009370"/>
    </source>
</evidence>
<reference evidence="5 6" key="1">
    <citation type="journal article" date="2015" name="Genome Announc.">
        <title>Expanding the biotechnology potential of lactobacilli through comparative genomics of 213 strains and associated genera.</title>
        <authorList>
            <person name="Sun Z."/>
            <person name="Harris H.M."/>
            <person name="McCann A."/>
            <person name="Guo C."/>
            <person name="Argimon S."/>
            <person name="Zhang W."/>
            <person name="Yang X."/>
            <person name="Jeffery I.B."/>
            <person name="Cooney J.C."/>
            <person name="Kagawa T.F."/>
            <person name="Liu W."/>
            <person name="Song Y."/>
            <person name="Salvetti E."/>
            <person name="Wrobel A."/>
            <person name="Rasinkangas P."/>
            <person name="Parkhill J."/>
            <person name="Rea M.C."/>
            <person name="O'Sullivan O."/>
            <person name="Ritari J."/>
            <person name="Douillard F.P."/>
            <person name="Paul Ross R."/>
            <person name="Yang R."/>
            <person name="Briner A.E."/>
            <person name="Felis G.E."/>
            <person name="de Vos W.M."/>
            <person name="Barrangou R."/>
            <person name="Klaenhammer T.R."/>
            <person name="Caufield P.W."/>
            <person name="Cui Y."/>
            <person name="Zhang H."/>
            <person name="O'Toole P.W."/>
        </authorList>
    </citation>
    <scope>NUCLEOTIDE SEQUENCE [LARGE SCALE GENOMIC DNA]</scope>
    <source>
        <strain evidence="5 6">DSM 21775</strain>
    </source>
</reference>
<comment type="subcellular location">
    <subcellularLocation>
        <location evidence="1">Cell membrane</location>
        <topology evidence="1">Single-pass type II membrane protein</topology>
    </subcellularLocation>
    <subcellularLocation>
        <location evidence="3">Membrane</location>
        <topology evidence="3">Single-pass type II membrane protein</topology>
    </subcellularLocation>
</comment>
<evidence type="ECO:0000313" key="6">
    <source>
        <dbReference type="Proteomes" id="UP000051589"/>
    </source>
</evidence>
<gene>
    <name evidence="5" type="ORF">FD13_GL000619</name>
</gene>
<protein>
    <recommendedName>
        <fullName evidence="3">Signal peptidase I</fullName>
        <ecNumber evidence="3">3.4.21.89</ecNumber>
    </recommendedName>
</protein>
<dbReference type="EMBL" id="AYZH01000015">
    <property type="protein sequence ID" value="KRN01790.1"/>
    <property type="molecule type" value="Genomic_DNA"/>
</dbReference>
<comment type="similarity">
    <text evidence="2 3">Belongs to the peptidase S26 family.</text>
</comment>
<evidence type="ECO:0000256" key="3">
    <source>
        <dbReference type="RuleBase" id="RU362042"/>
    </source>
</evidence>
<evidence type="ECO:0000259" key="4">
    <source>
        <dbReference type="Pfam" id="PF10502"/>
    </source>
</evidence>
<feature type="transmembrane region" description="Helical" evidence="3">
    <location>
        <begin position="12"/>
        <end position="33"/>
    </location>
</feature>
<organism evidence="5 6">
    <name type="scientific">Levilactobacillus senmaizukei DSM 21775 = NBRC 103853</name>
    <dbReference type="NCBI Taxonomy" id="1423803"/>
    <lineage>
        <taxon>Bacteria</taxon>
        <taxon>Bacillati</taxon>
        <taxon>Bacillota</taxon>
        <taxon>Bacilli</taxon>
        <taxon>Lactobacillales</taxon>
        <taxon>Lactobacillaceae</taxon>
        <taxon>Levilactobacillus</taxon>
    </lineage>
</organism>
<dbReference type="GO" id="GO:0004252">
    <property type="term" value="F:serine-type endopeptidase activity"/>
    <property type="evidence" value="ECO:0007669"/>
    <property type="project" value="InterPro"/>
</dbReference>